<evidence type="ECO:0000256" key="5">
    <source>
        <dbReference type="ARBA" id="ARBA00023015"/>
    </source>
</evidence>
<evidence type="ECO:0000256" key="4">
    <source>
        <dbReference type="ARBA" id="ARBA00022729"/>
    </source>
</evidence>
<feature type="domain" description="Fe/B12 periplasmic-binding" evidence="11">
    <location>
        <begin position="392"/>
        <end position="654"/>
    </location>
</feature>
<keyword evidence="4" id="KW-0732">Signal</keyword>
<evidence type="ECO:0000259" key="11">
    <source>
        <dbReference type="PROSITE" id="PS50983"/>
    </source>
</evidence>
<dbReference type="PROSITE" id="PS01124">
    <property type="entry name" value="HTH_ARAC_FAMILY_2"/>
    <property type="match status" value="1"/>
</dbReference>
<dbReference type="InterPro" id="IPR018062">
    <property type="entry name" value="HTH_AraC-typ_CS"/>
</dbReference>
<keyword evidence="7" id="KW-0804">Transcription</keyword>
<feature type="domain" description="HTH araC/xylS-type" evidence="10">
    <location>
        <begin position="181"/>
        <end position="279"/>
    </location>
</feature>
<keyword evidence="6" id="KW-0238">DNA-binding</keyword>
<evidence type="ECO:0000256" key="9">
    <source>
        <dbReference type="SAM" id="MobiDB-lite"/>
    </source>
</evidence>
<dbReference type="Pfam" id="PF12833">
    <property type="entry name" value="HTH_18"/>
    <property type="match status" value="1"/>
</dbReference>
<evidence type="ECO:0000256" key="6">
    <source>
        <dbReference type="ARBA" id="ARBA00023125"/>
    </source>
</evidence>
<keyword evidence="5" id="KW-0805">Transcription regulation</keyword>
<dbReference type="RefSeq" id="WP_246069329.1">
    <property type="nucleotide sequence ID" value="NZ_JAROBY010000030.1"/>
</dbReference>
<comment type="caution">
    <text evidence="12">The sequence shown here is derived from an EMBL/GenBank/DDBJ whole genome shotgun (WGS) entry which is preliminary data.</text>
</comment>
<feature type="coiled-coil region" evidence="8">
    <location>
        <begin position="502"/>
        <end position="529"/>
    </location>
</feature>
<dbReference type="CDD" id="cd01138">
    <property type="entry name" value="FeuA"/>
    <property type="match status" value="1"/>
</dbReference>
<dbReference type="PROSITE" id="PS00041">
    <property type="entry name" value="HTH_ARAC_FAMILY_1"/>
    <property type="match status" value="1"/>
</dbReference>
<evidence type="ECO:0000313" key="12">
    <source>
        <dbReference type="EMBL" id="MEB4795835.1"/>
    </source>
</evidence>
<evidence type="ECO:0000313" key="13">
    <source>
        <dbReference type="Proteomes" id="UP001355653"/>
    </source>
</evidence>
<evidence type="ECO:0000256" key="2">
    <source>
        <dbReference type="ARBA" id="ARBA00008814"/>
    </source>
</evidence>
<name>A0ABU6DDJ6_9BACL</name>
<comment type="similarity">
    <text evidence="2">Belongs to the bacterial solute-binding protein 8 family.</text>
</comment>
<evidence type="ECO:0000256" key="7">
    <source>
        <dbReference type="ARBA" id="ARBA00023163"/>
    </source>
</evidence>
<keyword evidence="3" id="KW-0813">Transport</keyword>
<feature type="region of interest" description="Disordered" evidence="9">
    <location>
        <begin position="350"/>
        <end position="375"/>
    </location>
</feature>
<dbReference type="SMART" id="SM00342">
    <property type="entry name" value="HTH_ARAC"/>
    <property type="match status" value="1"/>
</dbReference>
<evidence type="ECO:0000259" key="10">
    <source>
        <dbReference type="PROSITE" id="PS01124"/>
    </source>
</evidence>
<sequence length="654" mass="73358">MAGDMQLEDQLHLWYQAAVKIMDVRHVKMTSGESLSAYRLPSNAFIFALQGGASIALDDRDYAVQKFHLLHGGKGSYLDIKLTEDIFEYYLVLYKASIPLPTMRDKLKYIDKSNSFYMQYSFLPRLPMLLYQILEQLEREWNSASQLAKLHAKSLLYSFIYELMQQLQDQNVTMVPGEPVAQAIRFMHEHYAESITLERLAEVLDCSPRQVTRMFKNQTSASPIDYLIRYRMEKAKKLLLDTDATLQQIAAGVGYQDVYFFSRTFKKHTGIAPVHFKENYQTSLHSLYNPFRMSISSIALRKRGGHTYYEDNNHSQYRDEGVLPMYRSSKPSIALVLLLSLTLFVTACASSSSPAGDKGKAQASTGSSNEQAASERVLKDALGHEVKVPANPQRVIASYLEDHLVALGVKPVAQWSINKGTTTVQNYLQKDLNGIPTIPFDLPFEAVMSFKPDLIIMDSAETVAGDKYDQYSKIAPTYTVGGEKNNDWRQELLTIGEVLNKSKEAKQALETYDNKAKDAKEKLQKAIGTQKAAALWVTAKAVYVVSEKLSSGDVLYKDLGLNVPSVVQEASKTGTANWLSLSMEKLATLDADYLFIVNSKGVSKEEILKDPVWAGIPAVKKGQVYDFDNNSSWLYSGTIANSQMIDDVLKSVVK</sequence>
<dbReference type="Pfam" id="PF01497">
    <property type="entry name" value="Peripla_BP_2"/>
    <property type="match status" value="1"/>
</dbReference>
<proteinExistence type="inferred from homology"/>
<dbReference type="Gene3D" id="3.40.50.1980">
    <property type="entry name" value="Nitrogenase molybdenum iron protein domain"/>
    <property type="match status" value="2"/>
</dbReference>
<keyword evidence="13" id="KW-1185">Reference proteome</keyword>
<dbReference type="SUPFAM" id="SSF46689">
    <property type="entry name" value="Homeodomain-like"/>
    <property type="match status" value="2"/>
</dbReference>
<comment type="subcellular location">
    <subcellularLocation>
        <location evidence="1">Cell envelope</location>
    </subcellularLocation>
</comment>
<accession>A0ABU6DDJ6</accession>
<dbReference type="PANTHER" id="PTHR30532:SF29">
    <property type="entry name" value="FE(3+) DICITRATE-BINDING PERIPLASMIC PROTEIN"/>
    <property type="match status" value="1"/>
</dbReference>
<gene>
    <name evidence="12" type="ORF">P5G65_18205</name>
</gene>
<dbReference type="Gene3D" id="1.10.10.60">
    <property type="entry name" value="Homeodomain-like"/>
    <property type="match status" value="2"/>
</dbReference>
<dbReference type="Proteomes" id="UP001355653">
    <property type="component" value="Unassembled WGS sequence"/>
</dbReference>
<dbReference type="PROSITE" id="PS50983">
    <property type="entry name" value="FE_B12_PBP"/>
    <property type="match status" value="1"/>
</dbReference>
<dbReference type="InterPro" id="IPR009057">
    <property type="entry name" value="Homeodomain-like_sf"/>
</dbReference>
<dbReference type="PANTHER" id="PTHR30532">
    <property type="entry name" value="IRON III DICITRATE-BINDING PERIPLASMIC PROTEIN"/>
    <property type="match status" value="1"/>
</dbReference>
<evidence type="ECO:0000256" key="3">
    <source>
        <dbReference type="ARBA" id="ARBA00022448"/>
    </source>
</evidence>
<evidence type="ECO:0000256" key="8">
    <source>
        <dbReference type="SAM" id="Coils"/>
    </source>
</evidence>
<dbReference type="SUPFAM" id="SSF53807">
    <property type="entry name" value="Helical backbone' metal receptor"/>
    <property type="match status" value="1"/>
</dbReference>
<organism evidence="12 13">
    <name type="scientific">Paenibacillus chondroitinus</name>
    <dbReference type="NCBI Taxonomy" id="59842"/>
    <lineage>
        <taxon>Bacteria</taxon>
        <taxon>Bacillati</taxon>
        <taxon>Bacillota</taxon>
        <taxon>Bacilli</taxon>
        <taxon>Bacillales</taxon>
        <taxon>Paenibacillaceae</taxon>
        <taxon>Paenibacillus</taxon>
    </lineage>
</organism>
<dbReference type="EMBL" id="JAROBY010000030">
    <property type="protein sequence ID" value="MEB4795835.1"/>
    <property type="molecule type" value="Genomic_DNA"/>
</dbReference>
<protein>
    <submittedName>
        <fullName evidence="12">AraC family transcriptional regulator</fullName>
    </submittedName>
</protein>
<feature type="compositionally biased region" description="Polar residues" evidence="9">
    <location>
        <begin position="362"/>
        <end position="372"/>
    </location>
</feature>
<dbReference type="InterPro" id="IPR002491">
    <property type="entry name" value="ABC_transptr_periplasmic_BD"/>
</dbReference>
<dbReference type="InterPro" id="IPR018060">
    <property type="entry name" value="HTH_AraC"/>
</dbReference>
<evidence type="ECO:0000256" key="1">
    <source>
        <dbReference type="ARBA" id="ARBA00004196"/>
    </source>
</evidence>
<keyword evidence="8" id="KW-0175">Coiled coil</keyword>
<dbReference type="InterPro" id="IPR051313">
    <property type="entry name" value="Bact_iron-sidero_bind"/>
</dbReference>
<reference evidence="12 13" key="1">
    <citation type="submission" date="2023-03" db="EMBL/GenBank/DDBJ databases">
        <title>Bacillus Genome Sequencing.</title>
        <authorList>
            <person name="Dunlap C."/>
        </authorList>
    </citation>
    <scope>NUCLEOTIDE SEQUENCE [LARGE SCALE GENOMIC DNA]</scope>
    <source>
        <strain evidence="12 13">NRS-1351</strain>
    </source>
</reference>